<evidence type="ECO:0000259" key="8">
    <source>
        <dbReference type="PROSITE" id="PS50059"/>
    </source>
</evidence>
<dbReference type="OrthoDB" id="9814548at2"/>
<dbReference type="SUPFAM" id="SSF54534">
    <property type="entry name" value="FKBP-like"/>
    <property type="match status" value="1"/>
</dbReference>
<evidence type="ECO:0000256" key="2">
    <source>
        <dbReference type="ARBA" id="ARBA00006577"/>
    </source>
</evidence>
<feature type="domain" description="PPIase FKBP-type" evidence="8">
    <location>
        <begin position="154"/>
        <end position="241"/>
    </location>
</feature>
<dbReference type="AlphaFoldDB" id="A0A370KAU9"/>
<accession>A0A370KAU9</accession>
<dbReference type="InterPro" id="IPR036944">
    <property type="entry name" value="PPIase_FKBP_N_sf"/>
</dbReference>
<feature type="chain" id="PRO_5016777798" description="Peptidyl-prolyl cis-trans isomerase" evidence="7">
    <location>
        <begin position="25"/>
        <end position="242"/>
    </location>
</feature>
<keyword evidence="3 5" id="KW-0697">Rotamase</keyword>
<evidence type="ECO:0000256" key="4">
    <source>
        <dbReference type="ARBA" id="ARBA00023235"/>
    </source>
</evidence>
<evidence type="ECO:0000313" key="10">
    <source>
        <dbReference type="Proteomes" id="UP000254711"/>
    </source>
</evidence>
<evidence type="ECO:0000256" key="1">
    <source>
        <dbReference type="ARBA" id="ARBA00000971"/>
    </source>
</evidence>
<sequence length="242" mass="26775">MEIGMARLRWLALGILIWGAAAHAQNSAQAADVATVKLDKIKLSYAIGYQIGSQFANGDPDIDIPTLQRAIQDAYSKKRPTVSMQDMHDQLQALDQQMRTEAMVKFKSLAEANARKSAEYLEHNRQKPGVIQLPSGIQYEVLKKGTGNRDVPVGSVVTVNFRAMLIDGTEFDSSWAHGSPVSFVVNNKVIPGWQEVIQRMHVGDLWKVTVPPNQAYGLRGDPPRIGPNEALVFEIELLEIKS</sequence>
<dbReference type="InterPro" id="IPR000774">
    <property type="entry name" value="PPIase_FKBP_N"/>
</dbReference>
<keyword evidence="10" id="KW-1185">Reference proteome</keyword>
<dbReference type="Gene3D" id="1.10.287.460">
    <property type="entry name" value="Peptidyl-prolyl cis-trans isomerase, FKBP-type, N-terminal domain"/>
    <property type="match status" value="1"/>
</dbReference>
<dbReference type="PROSITE" id="PS50059">
    <property type="entry name" value="FKBP_PPIASE"/>
    <property type="match status" value="1"/>
</dbReference>
<evidence type="ECO:0000313" key="9">
    <source>
        <dbReference type="EMBL" id="RDI99775.1"/>
    </source>
</evidence>
<dbReference type="EMBL" id="QQSY01000001">
    <property type="protein sequence ID" value="RDI99775.1"/>
    <property type="molecule type" value="Genomic_DNA"/>
</dbReference>
<name>A0A370KAU9_9GAMM</name>
<organism evidence="9 10">
    <name type="scientific">Dyella solisilvae</name>
    <dbReference type="NCBI Taxonomy" id="1920168"/>
    <lineage>
        <taxon>Bacteria</taxon>
        <taxon>Pseudomonadati</taxon>
        <taxon>Pseudomonadota</taxon>
        <taxon>Gammaproteobacteria</taxon>
        <taxon>Lysobacterales</taxon>
        <taxon>Rhodanobacteraceae</taxon>
        <taxon>Dyella</taxon>
    </lineage>
</organism>
<dbReference type="InterPro" id="IPR001179">
    <property type="entry name" value="PPIase_FKBP_dom"/>
</dbReference>
<evidence type="ECO:0000256" key="7">
    <source>
        <dbReference type="SAM" id="SignalP"/>
    </source>
</evidence>
<proteinExistence type="inferred from homology"/>
<keyword evidence="7" id="KW-0732">Signal</keyword>
<dbReference type="EC" id="5.2.1.8" evidence="6"/>
<keyword evidence="4 5" id="KW-0413">Isomerase</keyword>
<dbReference type="InterPro" id="IPR046357">
    <property type="entry name" value="PPIase_dom_sf"/>
</dbReference>
<feature type="signal peptide" evidence="7">
    <location>
        <begin position="1"/>
        <end position="24"/>
    </location>
</feature>
<dbReference type="GO" id="GO:0006457">
    <property type="term" value="P:protein folding"/>
    <property type="evidence" value="ECO:0007669"/>
    <property type="project" value="InterPro"/>
</dbReference>
<dbReference type="Proteomes" id="UP000254711">
    <property type="component" value="Unassembled WGS sequence"/>
</dbReference>
<gene>
    <name evidence="9" type="ORF">DVT68_02755</name>
</gene>
<dbReference type="PANTHER" id="PTHR43811">
    <property type="entry name" value="FKBP-TYPE PEPTIDYL-PROLYL CIS-TRANS ISOMERASE FKPA"/>
    <property type="match status" value="1"/>
</dbReference>
<comment type="similarity">
    <text evidence="2 6">Belongs to the FKBP-type PPIase family.</text>
</comment>
<dbReference type="Pfam" id="PF00254">
    <property type="entry name" value="FKBP_C"/>
    <property type="match status" value="1"/>
</dbReference>
<reference evidence="9 10" key="1">
    <citation type="submission" date="2018-07" db="EMBL/GenBank/DDBJ databases">
        <title>Dyella solisilvae sp. nov., isolated from the pine and broad-leaved mixed forest soil.</title>
        <authorList>
            <person name="Gao Z."/>
            <person name="Qiu L."/>
        </authorList>
    </citation>
    <scope>NUCLEOTIDE SEQUENCE [LARGE SCALE GENOMIC DNA]</scope>
    <source>
        <strain evidence="9 10">DHG54</strain>
    </source>
</reference>
<dbReference type="PANTHER" id="PTHR43811:SF19">
    <property type="entry name" value="39 KDA FK506-BINDING NUCLEAR PROTEIN"/>
    <property type="match status" value="1"/>
</dbReference>
<comment type="caution">
    <text evidence="9">The sequence shown here is derived from an EMBL/GenBank/DDBJ whole genome shotgun (WGS) entry which is preliminary data.</text>
</comment>
<evidence type="ECO:0000256" key="6">
    <source>
        <dbReference type="RuleBase" id="RU003915"/>
    </source>
</evidence>
<protein>
    <recommendedName>
        <fullName evidence="6">Peptidyl-prolyl cis-trans isomerase</fullName>
        <ecNumber evidence="6">5.2.1.8</ecNumber>
    </recommendedName>
</protein>
<evidence type="ECO:0000256" key="3">
    <source>
        <dbReference type="ARBA" id="ARBA00023110"/>
    </source>
</evidence>
<dbReference type="Pfam" id="PF01346">
    <property type="entry name" value="FKBP_N"/>
    <property type="match status" value="1"/>
</dbReference>
<comment type="catalytic activity">
    <reaction evidence="1 5 6">
        <text>[protein]-peptidylproline (omega=180) = [protein]-peptidylproline (omega=0)</text>
        <dbReference type="Rhea" id="RHEA:16237"/>
        <dbReference type="Rhea" id="RHEA-COMP:10747"/>
        <dbReference type="Rhea" id="RHEA-COMP:10748"/>
        <dbReference type="ChEBI" id="CHEBI:83833"/>
        <dbReference type="ChEBI" id="CHEBI:83834"/>
        <dbReference type="EC" id="5.2.1.8"/>
    </reaction>
</comment>
<dbReference type="GO" id="GO:0003755">
    <property type="term" value="F:peptidyl-prolyl cis-trans isomerase activity"/>
    <property type="evidence" value="ECO:0007669"/>
    <property type="project" value="UniProtKB-UniRule"/>
</dbReference>
<evidence type="ECO:0000256" key="5">
    <source>
        <dbReference type="PROSITE-ProRule" id="PRU00277"/>
    </source>
</evidence>
<dbReference type="Gene3D" id="3.10.50.40">
    <property type="match status" value="1"/>
</dbReference>